<keyword evidence="3" id="KW-1185">Reference proteome</keyword>
<evidence type="ECO:0000313" key="2">
    <source>
        <dbReference type="EMBL" id="KAK3237521.1"/>
    </source>
</evidence>
<reference evidence="2 3" key="1">
    <citation type="journal article" date="2015" name="Genome Biol. Evol.">
        <title>Comparative Genomics of a Bacterivorous Green Alga Reveals Evolutionary Causalities and Consequences of Phago-Mixotrophic Mode of Nutrition.</title>
        <authorList>
            <person name="Burns J.A."/>
            <person name="Paasch A."/>
            <person name="Narechania A."/>
            <person name="Kim E."/>
        </authorList>
    </citation>
    <scope>NUCLEOTIDE SEQUENCE [LARGE SCALE GENOMIC DNA]</scope>
    <source>
        <strain evidence="2 3">PLY_AMNH</strain>
    </source>
</reference>
<protein>
    <submittedName>
        <fullName evidence="2">Uncharacterized protein</fullName>
    </submittedName>
</protein>
<name>A0AAE0BJ31_9CHLO</name>
<accession>A0AAE0BJ31</accession>
<feature type="compositionally biased region" description="Low complexity" evidence="1">
    <location>
        <begin position="1"/>
        <end position="16"/>
    </location>
</feature>
<organism evidence="2 3">
    <name type="scientific">Cymbomonas tetramitiformis</name>
    <dbReference type="NCBI Taxonomy" id="36881"/>
    <lineage>
        <taxon>Eukaryota</taxon>
        <taxon>Viridiplantae</taxon>
        <taxon>Chlorophyta</taxon>
        <taxon>Pyramimonadophyceae</taxon>
        <taxon>Pyramimonadales</taxon>
        <taxon>Pyramimonadaceae</taxon>
        <taxon>Cymbomonas</taxon>
    </lineage>
</organism>
<evidence type="ECO:0000313" key="3">
    <source>
        <dbReference type="Proteomes" id="UP001190700"/>
    </source>
</evidence>
<sequence>SPSGLQDSLQSAQALLRGSTDVQPVHAADRDAAEVKELMEALQRADLGARLMEEGAPGQSDYTSMVLVSASRDRLMMAAEGMQLMKHNYRSGEPELFRHADAEAFIPPAREDTAQVCFPESPASPLNRPAAPCANCSRLREAWPAPCPFLWRAVMRRAVAPSNGRPAGFRGEGCMGACRHSEQAEGPGTEAGAPLWDRSLRGSSVVGATPCLGPCLGVQGATGAAPGPRLRLRPTPRISVWPFSCQQPAGNRLERKARGAGEPSTSAREEAGGAQLRLGRARGTRVPELFDCSERQLIVMSILHGGDVLVDQWLASGVVKRVVPMHRLYGSGPGAAVRRVWTGVGWRGRLRTCFPVLHVRDLLVEHVSRLASDRGLNDLRVLQVSPPSSHTRVASPGS</sequence>
<feature type="region of interest" description="Disordered" evidence="1">
    <location>
        <begin position="1"/>
        <end position="25"/>
    </location>
</feature>
<proteinExistence type="predicted"/>
<comment type="caution">
    <text evidence="2">The sequence shown here is derived from an EMBL/GenBank/DDBJ whole genome shotgun (WGS) entry which is preliminary data.</text>
</comment>
<evidence type="ECO:0000256" key="1">
    <source>
        <dbReference type="SAM" id="MobiDB-lite"/>
    </source>
</evidence>
<dbReference type="AlphaFoldDB" id="A0AAE0BJ31"/>
<feature type="region of interest" description="Disordered" evidence="1">
    <location>
        <begin position="252"/>
        <end position="276"/>
    </location>
</feature>
<gene>
    <name evidence="2" type="ORF">CYMTET_52413</name>
</gene>
<dbReference type="Proteomes" id="UP001190700">
    <property type="component" value="Unassembled WGS sequence"/>
</dbReference>
<feature type="non-terminal residue" evidence="2">
    <location>
        <position position="1"/>
    </location>
</feature>
<dbReference type="EMBL" id="LGRX02034552">
    <property type="protein sequence ID" value="KAK3237521.1"/>
    <property type="molecule type" value="Genomic_DNA"/>
</dbReference>